<evidence type="ECO:0000256" key="3">
    <source>
        <dbReference type="ARBA" id="ARBA00022475"/>
    </source>
</evidence>
<reference evidence="8 9" key="1">
    <citation type="submission" date="2019-06" db="EMBL/GenBank/DDBJ databases">
        <title>Nitrosomonas stercoris KYUHI-S whole genome shotgun sequence.</title>
        <authorList>
            <person name="Nakagawa T."/>
            <person name="Tsuchiya Y."/>
            <person name="Takahashi R."/>
        </authorList>
    </citation>
    <scope>NUCLEOTIDE SEQUENCE [LARGE SCALE GENOMIC DNA]</scope>
    <source>
        <strain evidence="8 9">KYUHI-S</strain>
    </source>
</reference>
<evidence type="ECO:0000313" key="8">
    <source>
        <dbReference type="EMBL" id="BBL35386.1"/>
    </source>
</evidence>
<dbReference type="AlphaFoldDB" id="A0A4Y1YMN6"/>
<evidence type="ECO:0000256" key="5">
    <source>
        <dbReference type="ARBA" id="ARBA00022989"/>
    </source>
</evidence>
<dbReference type="PANTHER" id="PTHR34584">
    <property type="entry name" value="NA(+)/H(+) ANTIPORTER SUBUNIT E1"/>
    <property type="match status" value="1"/>
</dbReference>
<sequence length="161" mass="18447">MSKLFPYPLLILSLVITWLLLTSFSLGQFLLSMPIAFVASWGLVALKPARPRFRRWYLLPKLFAIVFYDIVRSNIAVAIIILHGGKRVGRSRFMTIPLELRDPIGLACLAIIITSTPGTAWIDYNSSHNVLLLHIFDLVDEAGWLSLIKNRYEYLLREIFE</sequence>
<name>A0A4Y1YMN6_9PROT</name>
<dbReference type="Pfam" id="PF01899">
    <property type="entry name" value="MNHE"/>
    <property type="match status" value="1"/>
</dbReference>
<dbReference type="InterPro" id="IPR002758">
    <property type="entry name" value="Cation_antiport_E"/>
</dbReference>
<evidence type="ECO:0000256" key="6">
    <source>
        <dbReference type="ARBA" id="ARBA00023136"/>
    </source>
</evidence>
<accession>A0A4Y1YMN6</accession>
<comment type="subcellular location">
    <subcellularLocation>
        <location evidence="1">Cell membrane</location>
        <topology evidence="1">Multi-pass membrane protein</topology>
    </subcellularLocation>
</comment>
<dbReference type="GO" id="GO:0005886">
    <property type="term" value="C:plasma membrane"/>
    <property type="evidence" value="ECO:0007669"/>
    <property type="project" value="UniProtKB-SubCell"/>
</dbReference>
<evidence type="ECO:0000256" key="4">
    <source>
        <dbReference type="ARBA" id="ARBA00022692"/>
    </source>
</evidence>
<evidence type="ECO:0000256" key="2">
    <source>
        <dbReference type="ARBA" id="ARBA00006228"/>
    </source>
</evidence>
<dbReference type="NCBIfam" id="NF006520">
    <property type="entry name" value="PRK08965.1-4"/>
    <property type="match status" value="1"/>
</dbReference>
<organism evidence="8 9">
    <name type="scientific">Nitrosomonas stercoris</name>
    <dbReference type="NCBI Taxonomy" id="1444684"/>
    <lineage>
        <taxon>Bacteria</taxon>
        <taxon>Pseudomonadati</taxon>
        <taxon>Pseudomonadota</taxon>
        <taxon>Betaproteobacteria</taxon>
        <taxon>Nitrosomonadales</taxon>
        <taxon>Nitrosomonadaceae</taxon>
        <taxon>Nitrosomonas</taxon>
    </lineage>
</organism>
<evidence type="ECO:0000313" key="9">
    <source>
        <dbReference type="Proteomes" id="UP000316473"/>
    </source>
</evidence>
<dbReference type="PIRSF" id="PIRSF019239">
    <property type="entry name" value="MrpE"/>
    <property type="match status" value="1"/>
</dbReference>
<dbReference type="PANTHER" id="PTHR34584:SF1">
    <property type="entry name" value="NA(+)_H(+) ANTIPORTER SUBUNIT E1"/>
    <property type="match status" value="1"/>
</dbReference>
<gene>
    <name evidence="8" type="ORF">Nstercoris_01651</name>
</gene>
<evidence type="ECO:0000256" key="1">
    <source>
        <dbReference type="ARBA" id="ARBA00004651"/>
    </source>
</evidence>
<feature type="transmembrane region" description="Helical" evidence="7">
    <location>
        <begin position="62"/>
        <end position="82"/>
    </location>
</feature>
<keyword evidence="3" id="KW-1003">Cell membrane</keyword>
<proteinExistence type="inferred from homology"/>
<dbReference type="KEGG" id="nst:Nstercoris_01651"/>
<protein>
    <recommendedName>
        <fullName evidence="10">Na+/H+ antiporter subunit E</fullName>
    </recommendedName>
</protein>
<dbReference type="EMBL" id="AP019755">
    <property type="protein sequence ID" value="BBL35386.1"/>
    <property type="molecule type" value="Genomic_DNA"/>
</dbReference>
<comment type="similarity">
    <text evidence="2">Belongs to the CPA3 antiporters (TC 2.A.63) subunit E family.</text>
</comment>
<dbReference type="Proteomes" id="UP000316473">
    <property type="component" value="Chromosome"/>
</dbReference>
<keyword evidence="9" id="KW-1185">Reference proteome</keyword>
<evidence type="ECO:0000256" key="7">
    <source>
        <dbReference type="SAM" id="Phobius"/>
    </source>
</evidence>
<keyword evidence="4 7" id="KW-0812">Transmembrane</keyword>
<evidence type="ECO:0008006" key="10">
    <source>
        <dbReference type="Google" id="ProtNLM"/>
    </source>
</evidence>
<keyword evidence="6 7" id="KW-0472">Membrane</keyword>
<keyword evidence="5 7" id="KW-1133">Transmembrane helix</keyword>
<dbReference type="GO" id="GO:0008324">
    <property type="term" value="F:monoatomic cation transmembrane transporter activity"/>
    <property type="evidence" value="ECO:0007669"/>
    <property type="project" value="InterPro"/>
</dbReference>